<dbReference type="EMBL" id="JARBHB010000008">
    <property type="protein sequence ID" value="KAJ8877105.1"/>
    <property type="molecule type" value="Genomic_DNA"/>
</dbReference>
<comment type="caution">
    <text evidence="1">The sequence shown here is derived from an EMBL/GenBank/DDBJ whole genome shotgun (WGS) entry which is preliminary data.</text>
</comment>
<accession>A0ABQ9GYK8</accession>
<proteinExistence type="predicted"/>
<name>A0ABQ9GYK8_9NEOP</name>
<organism evidence="1 2">
    <name type="scientific">Dryococelus australis</name>
    <dbReference type="NCBI Taxonomy" id="614101"/>
    <lineage>
        <taxon>Eukaryota</taxon>
        <taxon>Metazoa</taxon>
        <taxon>Ecdysozoa</taxon>
        <taxon>Arthropoda</taxon>
        <taxon>Hexapoda</taxon>
        <taxon>Insecta</taxon>
        <taxon>Pterygota</taxon>
        <taxon>Neoptera</taxon>
        <taxon>Polyneoptera</taxon>
        <taxon>Phasmatodea</taxon>
        <taxon>Verophasmatodea</taxon>
        <taxon>Anareolatae</taxon>
        <taxon>Phasmatidae</taxon>
        <taxon>Eurycanthinae</taxon>
        <taxon>Dryococelus</taxon>
    </lineage>
</organism>
<gene>
    <name evidence="1" type="ORF">PR048_021557</name>
</gene>
<dbReference type="Proteomes" id="UP001159363">
    <property type="component" value="Chromosome 7"/>
</dbReference>
<sequence length="285" mass="31747">MDMSVMTDAPYWKGLPCRHVTNPLDCCNPVLEKCRHVQMRQTGSLTRPEVVLVKICARHLIRASRKQHKVCPPSLGRVRRGYAQRLDSNPEVPVGGRERKCKVTRSINPARWQTRCYPGCSLRAKPTAVAATVTACPLLMTTCCGARTTTARWWTCPSAWQVFTHSASQKKDACPCVFTSLYREGASGQQQQDPGGGAQGLGELSQSDLTGLVSSLDEEEDDLLFKQLDDSSFELDNFFTDLEEKYEKMLLPSSHHQRDVNIAAELHTLEVLWIAGRSSGRNLPS</sequence>
<evidence type="ECO:0000313" key="2">
    <source>
        <dbReference type="Proteomes" id="UP001159363"/>
    </source>
</evidence>
<protein>
    <submittedName>
        <fullName evidence="1">Uncharacterized protein</fullName>
    </submittedName>
</protein>
<keyword evidence="2" id="KW-1185">Reference proteome</keyword>
<evidence type="ECO:0000313" key="1">
    <source>
        <dbReference type="EMBL" id="KAJ8877105.1"/>
    </source>
</evidence>
<reference evidence="1 2" key="1">
    <citation type="submission" date="2023-02" db="EMBL/GenBank/DDBJ databases">
        <title>LHISI_Scaffold_Assembly.</title>
        <authorList>
            <person name="Stuart O.P."/>
            <person name="Cleave R."/>
            <person name="Magrath M.J.L."/>
            <person name="Mikheyev A.S."/>
        </authorList>
    </citation>
    <scope>NUCLEOTIDE SEQUENCE [LARGE SCALE GENOMIC DNA]</scope>
    <source>
        <strain evidence="1">Daus_M_001</strain>
        <tissue evidence="1">Leg muscle</tissue>
    </source>
</reference>